<evidence type="ECO:0000256" key="2">
    <source>
        <dbReference type="SAM" id="Phobius"/>
    </source>
</evidence>
<gene>
    <name evidence="3" type="ORF">SAMN05518682_3857</name>
</gene>
<feature type="compositionally biased region" description="Pro residues" evidence="1">
    <location>
        <begin position="98"/>
        <end position="108"/>
    </location>
</feature>
<keyword evidence="2" id="KW-0812">Transmembrane</keyword>
<feature type="transmembrane region" description="Helical" evidence="2">
    <location>
        <begin position="227"/>
        <end position="249"/>
    </location>
</feature>
<proteinExistence type="predicted"/>
<feature type="compositionally biased region" description="Low complexity" evidence="1">
    <location>
        <begin position="257"/>
        <end position="281"/>
    </location>
</feature>
<evidence type="ECO:0000256" key="1">
    <source>
        <dbReference type="SAM" id="MobiDB-lite"/>
    </source>
</evidence>
<name>A0A1N6W6Y5_9MICO</name>
<organism evidence="3 4">
    <name type="scientific">Cellulosimicrobium aquatile</name>
    <dbReference type="NCBI Taxonomy" id="1612203"/>
    <lineage>
        <taxon>Bacteria</taxon>
        <taxon>Bacillati</taxon>
        <taxon>Actinomycetota</taxon>
        <taxon>Actinomycetes</taxon>
        <taxon>Micrococcales</taxon>
        <taxon>Promicromonosporaceae</taxon>
        <taxon>Cellulosimicrobium</taxon>
    </lineage>
</organism>
<feature type="compositionally biased region" description="Low complexity" evidence="1">
    <location>
        <begin position="167"/>
        <end position="205"/>
    </location>
</feature>
<feature type="compositionally biased region" description="Pro residues" evidence="1">
    <location>
        <begin position="1"/>
        <end position="16"/>
    </location>
</feature>
<feature type="region of interest" description="Disordered" evidence="1">
    <location>
        <begin position="257"/>
        <end position="287"/>
    </location>
</feature>
<accession>A0A1N6W6Y5</accession>
<reference evidence="4" key="1">
    <citation type="submission" date="2017-01" db="EMBL/GenBank/DDBJ databases">
        <authorList>
            <person name="Varghese N."/>
            <person name="Submissions S."/>
        </authorList>
    </citation>
    <scope>NUCLEOTIDE SEQUENCE [LARGE SCALE GENOMIC DNA]</scope>
    <source>
        <strain evidence="4">3bp</strain>
    </source>
</reference>
<evidence type="ECO:0000313" key="3">
    <source>
        <dbReference type="EMBL" id="SIQ85705.1"/>
    </source>
</evidence>
<feature type="region of interest" description="Disordered" evidence="1">
    <location>
        <begin position="92"/>
        <end position="117"/>
    </location>
</feature>
<feature type="region of interest" description="Disordered" evidence="1">
    <location>
        <begin position="1"/>
        <end position="68"/>
    </location>
</feature>
<dbReference type="EMBL" id="FTMI01000009">
    <property type="protein sequence ID" value="SIQ85705.1"/>
    <property type="molecule type" value="Genomic_DNA"/>
</dbReference>
<dbReference type="AlphaFoldDB" id="A0A1N6W6Y5"/>
<keyword evidence="4" id="KW-1185">Reference proteome</keyword>
<protein>
    <submittedName>
        <fullName evidence="3">Uncharacterized protein</fullName>
    </submittedName>
</protein>
<evidence type="ECO:0000313" key="4">
    <source>
        <dbReference type="Proteomes" id="UP000186235"/>
    </source>
</evidence>
<feature type="region of interest" description="Disordered" evidence="1">
    <location>
        <begin position="167"/>
        <end position="218"/>
    </location>
</feature>
<keyword evidence="2" id="KW-0472">Membrane</keyword>
<keyword evidence="2" id="KW-1133">Transmembrane helix</keyword>
<sequence>MSPNAPVPPPPPPPGGVPGAAVGRDDAQPTTAFAPVPAHATSGPPSFAPTSGPTAQAPRATPADGQPTVVASAASFQATTVQHVTPITQLPTAAQPAVPAPSPSPVPPQRVRYATEQNGFGVAAPVGTAAGRPGYAPGDTAAGHAAAGPYAGATAAYEPTAQPAYAAATPPAQQPAYHPPASAAPAAAAPRTTSGGAGAPSGPSTGRRDGRSGGGGGRGSNRLGAGWIAFIVVDALLVLGAIVFAISLLGGGDEEPLGGASTSPAATATDGAEETAPAEPTVSETFASESRNITCEVTDVSATCMIAQLGTQPAPVDGCDGTVGYKVVLDADGSVDQPCVPAAEQPQPAPGDTAILDYGTSTTVGPFTCDSAETGMTCRDDATGKGFTIARAGIRTL</sequence>
<dbReference type="Proteomes" id="UP000186235">
    <property type="component" value="Unassembled WGS sequence"/>
</dbReference>